<organism evidence="1 2">
    <name type="scientific">Araneus ventricosus</name>
    <name type="common">Orbweaver spider</name>
    <name type="synonym">Epeira ventricosa</name>
    <dbReference type="NCBI Taxonomy" id="182803"/>
    <lineage>
        <taxon>Eukaryota</taxon>
        <taxon>Metazoa</taxon>
        <taxon>Ecdysozoa</taxon>
        <taxon>Arthropoda</taxon>
        <taxon>Chelicerata</taxon>
        <taxon>Arachnida</taxon>
        <taxon>Araneae</taxon>
        <taxon>Araneomorphae</taxon>
        <taxon>Entelegynae</taxon>
        <taxon>Araneoidea</taxon>
        <taxon>Araneidae</taxon>
        <taxon>Araneus</taxon>
    </lineage>
</organism>
<protein>
    <recommendedName>
        <fullName evidence="3">Retrovirus-related Pol polyprotein from transposon TNT 1-94</fullName>
    </recommendedName>
</protein>
<dbReference type="AlphaFoldDB" id="A0A4Y2NTE6"/>
<dbReference type="Proteomes" id="UP000499080">
    <property type="component" value="Unassembled WGS sequence"/>
</dbReference>
<evidence type="ECO:0000313" key="2">
    <source>
        <dbReference type="Proteomes" id="UP000499080"/>
    </source>
</evidence>
<comment type="caution">
    <text evidence="1">The sequence shown here is derived from an EMBL/GenBank/DDBJ whole genome shotgun (WGS) entry which is preliminary data.</text>
</comment>
<gene>
    <name evidence="1" type="ORF">AVEN_21578_1</name>
</gene>
<evidence type="ECO:0000313" key="1">
    <source>
        <dbReference type="EMBL" id="GBN41959.1"/>
    </source>
</evidence>
<dbReference type="Pfam" id="PF14223">
    <property type="entry name" value="Retrotran_gag_2"/>
    <property type="match status" value="1"/>
</dbReference>
<proteinExistence type="predicted"/>
<dbReference type="EMBL" id="BGPR01009736">
    <property type="protein sequence ID" value="GBN41959.1"/>
    <property type="molecule type" value="Genomic_DNA"/>
</dbReference>
<dbReference type="OrthoDB" id="430476at2759"/>
<accession>A0A4Y2NTE6</accession>
<evidence type="ECO:0008006" key="3">
    <source>
        <dbReference type="Google" id="ProtNLM"/>
    </source>
</evidence>
<sequence length="183" mass="21194">MDLSRHVKVLAGDTDWPDWKRKLRDLLDYYESALAVIDGKSVKPEPLLNSADTDKVKDQKERSDFYRKKNSYAKSMIASTVTDALCQNIMDKERVQEAWEALKQQFKATSKDQLFKICTEFFAFYWSLGDDVSTHIAKLGSLWIEFNNGLKDRSEHELPNLVLVCKVLNILPSNFETFKYVNT</sequence>
<reference evidence="1 2" key="1">
    <citation type="journal article" date="2019" name="Sci. Rep.">
        <title>Orb-weaving spider Araneus ventricosus genome elucidates the spidroin gene catalogue.</title>
        <authorList>
            <person name="Kono N."/>
            <person name="Nakamura H."/>
            <person name="Ohtoshi R."/>
            <person name="Moran D.A.P."/>
            <person name="Shinohara A."/>
            <person name="Yoshida Y."/>
            <person name="Fujiwara M."/>
            <person name="Mori M."/>
            <person name="Tomita M."/>
            <person name="Arakawa K."/>
        </authorList>
    </citation>
    <scope>NUCLEOTIDE SEQUENCE [LARGE SCALE GENOMIC DNA]</scope>
</reference>
<name>A0A4Y2NTE6_ARAVE</name>
<keyword evidence="2" id="KW-1185">Reference proteome</keyword>